<proteinExistence type="predicted"/>
<reference evidence="3" key="1">
    <citation type="journal article" date="2021" name="Proc. Natl. Acad. Sci. U.S.A.">
        <title>Three genomes in the algal genus Volvox reveal the fate of a haploid sex-determining region after a transition to homothallism.</title>
        <authorList>
            <person name="Yamamoto K."/>
            <person name="Hamaji T."/>
            <person name="Kawai-Toyooka H."/>
            <person name="Matsuzaki R."/>
            <person name="Takahashi F."/>
            <person name="Nishimura Y."/>
            <person name="Kawachi M."/>
            <person name="Noguchi H."/>
            <person name="Minakuchi Y."/>
            <person name="Umen J.G."/>
            <person name="Toyoda A."/>
            <person name="Nozaki H."/>
        </authorList>
    </citation>
    <scope>NUCLEOTIDE SEQUENCE</scope>
    <source>
        <strain evidence="3">NIES-3786</strain>
    </source>
</reference>
<organism evidence="3 4">
    <name type="scientific">Volvox reticuliferus</name>
    <dbReference type="NCBI Taxonomy" id="1737510"/>
    <lineage>
        <taxon>Eukaryota</taxon>
        <taxon>Viridiplantae</taxon>
        <taxon>Chlorophyta</taxon>
        <taxon>core chlorophytes</taxon>
        <taxon>Chlorophyceae</taxon>
        <taxon>CS clade</taxon>
        <taxon>Chlamydomonadales</taxon>
        <taxon>Volvocaceae</taxon>
        <taxon>Volvox</taxon>
    </lineage>
</organism>
<gene>
    <name evidence="3" type="ORF">Vretifemale_4693</name>
</gene>
<accession>A0A8J4C3F9</accession>
<comment type="caution">
    <text evidence="3">The sequence shown here is derived from an EMBL/GenBank/DDBJ whole genome shotgun (WGS) entry which is preliminary data.</text>
</comment>
<feature type="compositionally biased region" description="Polar residues" evidence="1">
    <location>
        <begin position="308"/>
        <end position="321"/>
    </location>
</feature>
<feature type="compositionally biased region" description="Basic and acidic residues" evidence="1">
    <location>
        <begin position="177"/>
        <end position="186"/>
    </location>
</feature>
<feature type="signal peptide" evidence="2">
    <location>
        <begin position="1"/>
        <end position="25"/>
    </location>
</feature>
<name>A0A8J4C3F9_9CHLO</name>
<evidence type="ECO:0000256" key="2">
    <source>
        <dbReference type="SAM" id="SignalP"/>
    </source>
</evidence>
<feature type="chain" id="PRO_5035149231" description="GPI-anchored surface protein" evidence="2">
    <location>
        <begin position="26"/>
        <end position="802"/>
    </location>
</feature>
<dbReference type="Gene3D" id="3.90.550.10">
    <property type="entry name" value="Spore Coat Polysaccharide Biosynthesis Protein SpsA, Chain A"/>
    <property type="match status" value="1"/>
</dbReference>
<keyword evidence="2" id="KW-0732">Signal</keyword>
<evidence type="ECO:0000313" key="4">
    <source>
        <dbReference type="Proteomes" id="UP000747110"/>
    </source>
</evidence>
<dbReference type="EMBL" id="BNCP01000006">
    <property type="protein sequence ID" value="GIL74791.1"/>
    <property type="molecule type" value="Genomic_DNA"/>
</dbReference>
<keyword evidence="4" id="KW-1185">Reference proteome</keyword>
<evidence type="ECO:0000256" key="1">
    <source>
        <dbReference type="SAM" id="MobiDB-lite"/>
    </source>
</evidence>
<dbReference type="AlphaFoldDB" id="A0A8J4C3F9"/>
<dbReference type="InterPro" id="IPR029044">
    <property type="entry name" value="Nucleotide-diphossugar_trans"/>
</dbReference>
<dbReference type="SUPFAM" id="SSF53448">
    <property type="entry name" value="Nucleotide-diphospho-sugar transferases"/>
    <property type="match status" value="1"/>
</dbReference>
<evidence type="ECO:0000313" key="3">
    <source>
        <dbReference type="EMBL" id="GIL74791.1"/>
    </source>
</evidence>
<feature type="region of interest" description="Disordered" evidence="1">
    <location>
        <begin position="308"/>
        <end position="345"/>
    </location>
</feature>
<protein>
    <recommendedName>
        <fullName evidence="5">GPI-anchored surface protein</fullName>
    </recommendedName>
</protein>
<dbReference type="OrthoDB" id="392571at2759"/>
<sequence>MIRTMFATALAALVVLALLVAHVNPATPFNALATARIGLPPRRRPTKDGEATPSLHRTIRMLNDGNYRFANSTRRLLLQQKQQQQQRRRRRQRAVRSPAMLLAAYPHIFPSCQALLYILEQTQEGRLASKDVLAPMQRLQYLQRTLQQYKLDLETLFQQPGDRRWEPYLAAGLQRHPRVETQDRKAATAGNKDNAVTEQRPSTAAIEDRAGTSAQEEPLLEATKASGDDALNPAAAAAAAAASQPMLSIRERVLRSTSEPELLQMELETRLRTLDTELLLLKPAVEQRLEHLRALLRAAVEVADVSSARQSQGNRRVNSTYADAIADEEGTSRPPGDATGTTTRADVTVDPDDLELYELLLAPCLMARLQPRNYVSYPPRPRVSVLLSYSGRKLPYVTAHIVEPLLACTAGKAASVTTTGTTATAGTETSPQALDLELLVAFDDSEEAAGWAAIAEESGGRVIPVFRPGGPPGCAGSSNEDCTGRDSLEPQTVAVALHRLSDMAQGEVLVVLNGFTTLACEWSCSWLELALRAVDAWPRLAALGSGGLAMDELHKRQPPTSPASKGNGGLHFWDSVNRLPLQFTAIVTDNGSNSSTENVRSTEGDICCRGILAFRRAAWQQVGGVDADLGAAALYGSGCAWQDLSTRLWLAGWEVALMPASAVSSAAKMSSTNMAAAMHLDLDRDPRLNHEIELDSSRCSRDGPGMVKTQQHEAACLRALHRRYCKDQDGPKRMRKASTDIPPPPCSDGVPAADHEIGFESTSLSWLACSELRQQITRRVQQLNELYLQPLHRETLPMHGMS</sequence>
<dbReference type="Proteomes" id="UP000747110">
    <property type="component" value="Unassembled WGS sequence"/>
</dbReference>
<feature type="region of interest" description="Disordered" evidence="1">
    <location>
        <begin position="176"/>
        <end position="217"/>
    </location>
</feature>
<evidence type="ECO:0008006" key="5">
    <source>
        <dbReference type="Google" id="ProtNLM"/>
    </source>
</evidence>